<evidence type="ECO:0000313" key="1">
    <source>
        <dbReference type="EMBL" id="MDZ5759214.1"/>
    </source>
</evidence>
<dbReference type="RefSeq" id="WP_201730607.1">
    <property type="nucleotide sequence ID" value="NZ_CAJGUR010000012.1"/>
</dbReference>
<dbReference type="GO" id="GO:0005975">
    <property type="term" value="P:carbohydrate metabolic process"/>
    <property type="evidence" value="ECO:0007669"/>
    <property type="project" value="InterPro"/>
</dbReference>
<dbReference type="Gene3D" id="1.50.10.10">
    <property type="match status" value="1"/>
</dbReference>
<dbReference type="PROSITE" id="PS51257">
    <property type="entry name" value="PROKAR_LIPOPROTEIN"/>
    <property type="match status" value="1"/>
</dbReference>
<dbReference type="InterPro" id="IPR012341">
    <property type="entry name" value="6hp_glycosidase-like_sf"/>
</dbReference>
<reference evidence="1" key="1">
    <citation type="submission" date="2023-08" db="EMBL/GenBank/DDBJ databases">
        <title>Genomic characterization of piscicolin 126 produced by Carnobacterium maltaromaticum CM22 strain isolated from salmon (Salmo salar).</title>
        <authorList>
            <person name="Gonzalez-Gragera E."/>
            <person name="Garcia-Lopez J.D."/>
            <person name="Teso-Perez C."/>
            <person name="Gimenez-Hernandez I."/>
            <person name="Peralta-Sanchez J.M."/>
            <person name="Valdivia E."/>
            <person name="Montalban-Lopez M."/>
            <person name="Martin-Platero A.M."/>
            <person name="Banos A."/>
            <person name="Martinez-Bueno M."/>
        </authorList>
    </citation>
    <scope>NUCLEOTIDE SEQUENCE</scope>
    <source>
        <strain evidence="1">CM22</strain>
    </source>
</reference>
<dbReference type="Proteomes" id="UP001290462">
    <property type="component" value="Unassembled WGS sequence"/>
</dbReference>
<proteinExistence type="predicted"/>
<dbReference type="EMBL" id="JAVBVO010000003">
    <property type="protein sequence ID" value="MDZ5759214.1"/>
    <property type="molecule type" value="Genomic_DNA"/>
</dbReference>
<dbReference type="SUPFAM" id="SSF48208">
    <property type="entry name" value="Six-hairpin glycosidases"/>
    <property type="match status" value="1"/>
</dbReference>
<name>A0AAW9JX64_CARML</name>
<gene>
    <name evidence="1" type="ORF">RAK27_11135</name>
</gene>
<protein>
    <recommendedName>
        <fullName evidence="3">Glycosyl hydrolase family 8</fullName>
    </recommendedName>
</protein>
<accession>A0AAW9JX64</accession>
<comment type="caution">
    <text evidence="1">The sequence shown here is derived from an EMBL/GenBank/DDBJ whole genome shotgun (WGS) entry which is preliminary data.</text>
</comment>
<dbReference type="InterPro" id="IPR008928">
    <property type="entry name" value="6-hairpin_glycosidase_sf"/>
</dbReference>
<sequence length="390" mass="43932">MRLKKAIGLCGLSGLFFFLLSCQPIQSNKNFIGEQHSQAESSPVEIKIKKTNQYGANRKGAKDNEQKLETFVAEKLTGDYGIYTNYLDTDQNEEVATGHEVLSESAGLMLRYAALKQDETLFKKTWETTVATFNESTQFSYRFSPKLQKRYPVNASVDDLRIIRGLAEAQQFIPGATSENLVTQYGSRFYKKMVNQNKLVDFRDSQYDITNQSITLCYIDLKTLSLLPIAVEDKKALIDAQEMILTEGYLGDQFPFYQTRYDYSQKAYIASEEINVIESLLSILHLSEAGKTKSQSIAFIKENVEKGTLYNRYSKTGEVLDQNQSAAAYGICAMIASEVGDEELYNRAMDRMEASQIHDPASPLNGGYGDSQTNALFSFNNLIALLAYQY</sequence>
<evidence type="ECO:0008006" key="3">
    <source>
        <dbReference type="Google" id="ProtNLM"/>
    </source>
</evidence>
<organism evidence="1 2">
    <name type="scientific">Carnobacterium maltaromaticum</name>
    <name type="common">Carnobacterium piscicola</name>
    <dbReference type="NCBI Taxonomy" id="2751"/>
    <lineage>
        <taxon>Bacteria</taxon>
        <taxon>Bacillati</taxon>
        <taxon>Bacillota</taxon>
        <taxon>Bacilli</taxon>
        <taxon>Lactobacillales</taxon>
        <taxon>Carnobacteriaceae</taxon>
        <taxon>Carnobacterium</taxon>
    </lineage>
</organism>
<dbReference type="AlphaFoldDB" id="A0AAW9JX64"/>
<evidence type="ECO:0000313" key="2">
    <source>
        <dbReference type="Proteomes" id="UP001290462"/>
    </source>
</evidence>